<dbReference type="CDD" id="cd04301">
    <property type="entry name" value="NAT_SF"/>
    <property type="match status" value="1"/>
</dbReference>
<accession>A0A2T5HWI8</accession>
<dbReference type="InterPro" id="IPR016181">
    <property type="entry name" value="Acyl_CoA_acyltransferase"/>
</dbReference>
<dbReference type="EMBL" id="QAOH01000001">
    <property type="protein sequence ID" value="PTQ75952.1"/>
    <property type="molecule type" value="Genomic_DNA"/>
</dbReference>
<dbReference type="Gene3D" id="3.40.630.30">
    <property type="match status" value="1"/>
</dbReference>
<sequence>MWGEMKQSALIGVMAACADNVLYPWSHSMSTEPDMPLVTLTPETLPNEHICCAISDKKCVEGYAAKKQWLAQEYERGYRFTRLDERGKVFLEYGPGAECWQPVLAPEWMVMGCFWVSGKFKQQGYGKALLQAGLEDARQQGLAGMVAVVGKKKMHFQSDGKWLLKQGFREVDELENGFSLLALEVGGGRTVAAPLFADSAKAGLSPDTKGMTVFYSNRCPFTEFHIHSSLMQTCEKRGLTPRIVKLDSLEKARTAPTPATIFSLFVDDRFVTTDLSVCMDSRFDKILEKAGEKAVSG</sequence>
<keyword evidence="3" id="KW-1185">Reference proteome</keyword>
<dbReference type="Proteomes" id="UP000244077">
    <property type="component" value="Unassembled WGS sequence"/>
</dbReference>
<dbReference type="SUPFAM" id="SSF55729">
    <property type="entry name" value="Acyl-CoA N-acyltransferases (Nat)"/>
    <property type="match status" value="1"/>
</dbReference>
<dbReference type="PROSITE" id="PS51257">
    <property type="entry name" value="PROKAR_LIPOPROTEIN"/>
    <property type="match status" value="1"/>
</dbReference>
<gene>
    <name evidence="2" type="ORF">C8N42_101495</name>
</gene>
<evidence type="ECO:0000313" key="2">
    <source>
        <dbReference type="EMBL" id="PTQ75952.1"/>
    </source>
</evidence>
<reference evidence="2 3" key="1">
    <citation type="submission" date="2018-04" db="EMBL/GenBank/DDBJ databases">
        <title>Genomic Encyclopedia of Archaeal and Bacterial Type Strains, Phase II (KMG-II): from individual species to whole genera.</title>
        <authorList>
            <person name="Goeker M."/>
        </authorList>
    </citation>
    <scope>NUCLEOTIDE SEQUENCE [LARGE SCALE GENOMIC DNA]</scope>
    <source>
        <strain evidence="2 3">DSM 100434</strain>
    </source>
</reference>
<dbReference type="Pfam" id="PF14268">
    <property type="entry name" value="YoaP"/>
    <property type="match status" value="1"/>
</dbReference>
<evidence type="ECO:0000259" key="1">
    <source>
        <dbReference type="PROSITE" id="PS51186"/>
    </source>
</evidence>
<comment type="caution">
    <text evidence="2">The sequence shown here is derived from an EMBL/GenBank/DDBJ whole genome shotgun (WGS) entry which is preliminary data.</text>
</comment>
<keyword evidence="2" id="KW-0808">Transferase</keyword>
<protein>
    <submittedName>
        <fullName evidence="2">Acetyltransferase (GNAT) family protein</fullName>
    </submittedName>
</protein>
<dbReference type="Pfam" id="PF00583">
    <property type="entry name" value="Acetyltransf_1"/>
    <property type="match status" value="1"/>
</dbReference>
<dbReference type="GO" id="GO:0016747">
    <property type="term" value="F:acyltransferase activity, transferring groups other than amino-acyl groups"/>
    <property type="evidence" value="ECO:0007669"/>
    <property type="project" value="InterPro"/>
</dbReference>
<organism evidence="2 3">
    <name type="scientific">Celeribacter persicus</name>
    <dbReference type="NCBI Taxonomy" id="1651082"/>
    <lineage>
        <taxon>Bacteria</taxon>
        <taxon>Pseudomonadati</taxon>
        <taxon>Pseudomonadota</taxon>
        <taxon>Alphaproteobacteria</taxon>
        <taxon>Rhodobacterales</taxon>
        <taxon>Roseobacteraceae</taxon>
        <taxon>Celeribacter</taxon>
    </lineage>
</organism>
<evidence type="ECO:0000313" key="3">
    <source>
        <dbReference type="Proteomes" id="UP000244077"/>
    </source>
</evidence>
<dbReference type="InterPro" id="IPR025685">
    <property type="entry name" value="YoaP-like_dom"/>
</dbReference>
<proteinExistence type="predicted"/>
<feature type="domain" description="N-acetyltransferase" evidence="1">
    <location>
        <begin position="38"/>
        <end position="186"/>
    </location>
</feature>
<name>A0A2T5HWI8_9RHOB</name>
<dbReference type="InterPro" id="IPR000182">
    <property type="entry name" value="GNAT_dom"/>
</dbReference>
<dbReference type="PROSITE" id="PS51186">
    <property type="entry name" value="GNAT"/>
    <property type="match status" value="1"/>
</dbReference>
<dbReference type="AlphaFoldDB" id="A0A2T5HWI8"/>